<keyword evidence="2" id="KW-1185">Reference proteome</keyword>
<dbReference type="AlphaFoldDB" id="A0A5B8A3Q7"/>
<dbReference type="SUPFAM" id="SSF53474">
    <property type="entry name" value="alpha/beta-Hydrolases"/>
    <property type="match status" value="1"/>
</dbReference>
<dbReference type="PANTHER" id="PTHR34853:SF1">
    <property type="entry name" value="LIPASE 5"/>
    <property type="match status" value="1"/>
</dbReference>
<organism evidence="1 2">
    <name type="scientific">Hymenobacter jejuensis</name>
    <dbReference type="NCBI Taxonomy" id="2502781"/>
    <lineage>
        <taxon>Bacteria</taxon>
        <taxon>Pseudomonadati</taxon>
        <taxon>Bacteroidota</taxon>
        <taxon>Cytophagia</taxon>
        <taxon>Cytophagales</taxon>
        <taxon>Hymenobacteraceae</taxon>
        <taxon>Hymenobacter</taxon>
    </lineage>
</organism>
<evidence type="ECO:0000313" key="1">
    <source>
        <dbReference type="EMBL" id="QDA61827.1"/>
    </source>
</evidence>
<dbReference type="InterPro" id="IPR005152">
    <property type="entry name" value="Lipase_secreted"/>
</dbReference>
<dbReference type="Pfam" id="PF03583">
    <property type="entry name" value="LIP"/>
    <property type="match status" value="1"/>
</dbReference>
<dbReference type="EMBL" id="CP040896">
    <property type="protein sequence ID" value="QDA61827.1"/>
    <property type="molecule type" value="Genomic_DNA"/>
</dbReference>
<dbReference type="PIRSF" id="PIRSF029171">
    <property type="entry name" value="Esterase_LipA"/>
    <property type="match status" value="1"/>
</dbReference>
<dbReference type="RefSeq" id="WP_139517001.1">
    <property type="nucleotide sequence ID" value="NZ_CP040896.1"/>
</dbReference>
<dbReference type="PANTHER" id="PTHR34853">
    <property type="match status" value="1"/>
</dbReference>
<gene>
    <name evidence="1" type="ORF">FHG12_17750</name>
</gene>
<dbReference type="GO" id="GO:0004806">
    <property type="term" value="F:triacylglycerol lipase activity"/>
    <property type="evidence" value="ECO:0007669"/>
    <property type="project" value="InterPro"/>
</dbReference>
<sequence>MQNNLRPFRWLLLILLVASLDSCQFLHPDREDPQPGPMLPTGKDLFVSANLVGTVPKVQLQALAANAGYGAFAPQLKYDVTFYKFLYKTTYQGRFIQVSGLLGIPLNTPAPPALLSAQHGTMFRQADAPSNFPATFSGFELFASAGFVTVIPDYIGLGASQNVVQAFYDKETSASTVVDMIKSAQYFLQQQKVALNKNLFLVGYSEGGYVTMAAQQAIETVPQHKLTLTAAAEGAGGYDLPGMLAGIATVPTYANPAFLALILQGYSTTYSWNRPLTDFFQAPYAAKVPALLDGTKDREQINAELTTSPAALFTPTFYANLSNPSGEPVLKKQLEQNSFLNWVPKSPTRLYHGTNDESVFFQTSVTTFARFQAAGATNVAFFPIPGGTHQSSIGPMMGDALPWLQSLDK</sequence>
<dbReference type="OrthoDB" id="9798122at2"/>
<dbReference type="InterPro" id="IPR029058">
    <property type="entry name" value="AB_hydrolase_fold"/>
</dbReference>
<dbReference type="Proteomes" id="UP000305398">
    <property type="component" value="Chromosome"/>
</dbReference>
<dbReference type="Gene3D" id="1.10.260.160">
    <property type="match status" value="1"/>
</dbReference>
<accession>A0A5B8A3Q7</accession>
<dbReference type="KEGG" id="hyj:FHG12_17750"/>
<proteinExistence type="predicted"/>
<protein>
    <submittedName>
        <fullName evidence="1">Uncharacterized protein</fullName>
    </submittedName>
</protein>
<dbReference type="Gene3D" id="3.40.50.1820">
    <property type="entry name" value="alpha/beta hydrolase"/>
    <property type="match status" value="1"/>
</dbReference>
<dbReference type="GO" id="GO:0016042">
    <property type="term" value="P:lipid catabolic process"/>
    <property type="evidence" value="ECO:0007669"/>
    <property type="project" value="InterPro"/>
</dbReference>
<reference evidence="1 2" key="1">
    <citation type="submission" date="2019-06" db="EMBL/GenBank/DDBJ databases">
        <authorList>
            <person name="Srinivasan S."/>
        </authorList>
    </citation>
    <scope>NUCLEOTIDE SEQUENCE [LARGE SCALE GENOMIC DNA]</scope>
    <source>
        <strain evidence="1 2">17J68-5</strain>
    </source>
</reference>
<evidence type="ECO:0000313" key="2">
    <source>
        <dbReference type="Proteomes" id="UP000305398"/>
    </source>
</evidence>
<name>A0A5B8A3Q7_9BACT</name>